<name>A0A822Z209_NELNU</name>
<gene>
    <name evidence="1" type="ORF">HUJ06_013042</name>
</gene>
<accession>A0A822Z209</accession>
<sequence>MKRSFPLLMTILSAASPRFLPTTTFSVKVKRSFLSPTAILAAVSSRFLPTTTFSARVKRSFPSPTKILTATCPQFLPPMSRRMSEQRGGYGWDAGEGCGDDRQRWWRC</sequence>
<evidence type="ECO:0000313" key="1">
    <source>
        <dbReference type="EMBL" id="DAD38720.1"/>
    </source>
</evidence>
<dbReference type="Proteomes" id="UP000607653">
    <property type="component" value="Unassembled WGS sequence"/>
</dbReference>
<dbReference type="EMBL" id="DUZY01000005">
    <property type="protein sequence ID" value="DAD38720.1"/>
    <property type="molecule type" value="Genomic_DNA"/>
</dbReference>
<comment type="caution">
    <text evidence="1">The sequence shown here is derived from an EMBL/GenBank/DDBJ whole genome shotgun (WGS) entry which is preliminary data.</text>
</comment>
<evidence type="ECO:0000313" key="2">
    <source>
        <dbReference type="Proteomes" id="UP000607653"/>
    </source>
</evidence>
<protein>
    <submittedName>
        <fullName evidence="1">Uncharacterized protein</fullName>
    </submittedName>
</protein>
<organism evidence="1 2">
    <name type="scientific">Nelumbo nucifera</name>
    <name type="common">Sacred lotus</name>
    <dbReference type="NCBI Taxonomy" id="4432"/>
    <lineage>
        <taxon>Eukaryota</taxon>
        <taxon>Viridiplantae</taxon>
        <taxon>Streptophyta</taxon>
        <taxon>Embryophyta</taxon>
        <taxon>Tracheophyta</taxon>
        <taxon>Spermatophyta</taxon>
        <taxon>Magnoliopsida</taxon>
        <taxon>Proteales</taxon>
        <taxon>Nelumbonaceae</taxon>
        <taxon>Nelumbo</taxon>
    </lineage>
</organism>
<proteinExistence type="predicted"/>
<reference evidence="1 2" key="1">
    <citation type="journal article" date="2020" name="Mol. Biol. Evol.">
        <title>Distinct Expression and Methylation Patterns for Genes with Different Fates following a Single Whole-Genome Duplication in Flowering Plants.</title>
        <authorList>
            <person name="Shi T."/>
            <person name="Rahmani R.S."/>
            <person name="Gugger P.F."/>
            <person name="Wang M."/>
            <person name="Li H."/>
            <person name="Zhang Y."/>
            <person name="Li Z."/>
            <person name="Wang Q."/>
            <person name="Van de Peer Y."/>
            <person name="Marchal K."/>
            <person name="Chen J."/>
        </authorList>
    </citation>
    <scope>NUCLEOTIDE SEQUENCE [LARGE SCALE GENOMIC DNA]</scope>
    <source>
        <tissue evidence="1">Leaf</tissue>
    </source>
</reference>
<dbReference type="AlphaFoldDB" id="A0A822Z209"/>
<keyword evidence="2" id="KW-1185">Reference proteome</keyword>